<accession>A0ACB9MNU7</accession>
<protein>
    <submittedName>
        <fullName evidence="1">Uncharacterized protein</fullName>
    </submittedName>
</protein>
<evidence type="ECO:0000313" key="2">
    <source>
        <dbReference type="Proteomes" id="UP001057402"/>
    </source>
</evidence>
<keyword evidence="2" id="KW-1185">Reference proteome</keyword>
<dbReference type="Proteomes" id="UP001057402">
    <property type="component" value="Chromosome 9"/>
</dbReference>
<organism evidence="1 2">
    <name type="scientific">Melastoma candidum</name>
    <dbReference type="NCBI Taxonomy" id="119954"/>
    <lineage>
        <taxon>Eukaryota</taxon>
        <taxon>Viridiplantae</taxon>
        <taxon>Streptophyta</taxon>
        <taxon>Embryophyta</taxon>
        <taxon>Tracheophyta</taxon>
        <taxon>Spermatophyta</taxon>
        <taxon>Magnoliopsida</taxon>
        <taxon>eudicotyledons</taxon>
        <taxon>Gunneridae</taxon>
        <taxon>Pentapetalae</taxon>
        <taxon>rosids</taxon>
        <taxon>malvids</taxon>
        <taxon>Myrtales</taxon>
        <taxon>Melastomataceae</taxon>
        <taxon>Melastomatoideae</taxon>
        <taxon>Melastomateae</taxon>
        <taxon>Melastoma</taxon>
    </lineage>
</organism>
<name>A0ACB9MNU7_9MYRT</name>
<proteinExistence type="predicted"/>
<gene>
    <name evidence="1" type="ORF">MLD38_031365</name>
</gene>
<dbReference type="EMBL" id="CM042888">
    <property type="protein sequence ID" value="KAI4326007.1"/>
    <property type="molecule type" value="Genomic_DNA"/>
</dbReference>
<comment type="caution">
    <text evidence="1">The sequence shown here is derived from an EMBL/GenBank/DDBJ whole genome shotgun (WGS) entry which is preliminary data.</text>
</comment>
<reference evidence="2" key="1">
    <citation type="journal article" date="2023" name="Front. Plant Sci.">
        <title>Chromosomal-level genome assembly of Melastoma candidum provides insights into trichome evolution.</title>
        <authorList>
            <person name="Zhong Y."/>
            <person name="Wu W."/>
            <person name="Sun C."/>
            <person name="Zou P."/>
            <person name="Liu Y."/>
            <person name="Dai S."/>
            <person name="Zhou R."/>
        </authorList>
    </citation>
    <scope>NUCLEOTIDE SEQUENCE [LARGE SCALE GENOMIC DNA]</scope>
</reference>
<sequence length="392" mass="42884">MGVGLGDDVVIVGGGISGLATALALHRKGIRSVVLERSKVLRATGGAITIKANGWIALDYLGVILRKNSLQVKGYTFIDLDKGTRSTEPTRMEEGEIRTIKRGDLVVALANELPPGTIRYGSHVCRIEPNGGGAILELSNGISLKAKVLIGCDGTNSVVSRYLGMKPPTFSTTVVMRGLAHYPEGHGYEHVFAVYKKGRVTLGRNPLDDKVVYWEIMQKWTPQFSEISRSQDLIKVASLEALKCFPDEMSDMINKLIPGSMNCTRFGYHGPWDILLGRFRRDAVTVAGDALHASSPFLGQGGSMGLEDAVVIARCIHRKLSEACPSPEAYEAALSHYVNERRARLVWLLVEANLMINMKMTSPPMLRIASRVVKSLLFRDPMGNARFDCGPF</sequence>
<evidence type="ECO:0000313" key="1">
    <source>
        <dbReference type="EMBL" id="KAI4326007.1"/>
    </source>
</evidence>